<evidence type="ECO:0000313" key="2">
    <source>
        <dbReference type="EMBL" id="PSN60452.1"/>
    </source>
</evidence>
<dbReference type="EMBL" id="KZ678149">
    <property type="protein sequence ID" value="PSN60452.1"/>
    <property type="molecule type" value="Genomic_DNA"/>
</dbReference>
<gene>
    <name evidence="2" type="ORF">BS50DRAFT_640195</name>
</gene>
<dbReference type="Proteomes" id="UP000240883">
    <property type="component" value="Unassembled WGS sequence"/>
</dbReference>
<dbReference type="AlphaFoldDB" id="A0A2T2N4S6"/>
<sequence>MSGHLPGCATLESRPRPATTAFPNQMFRISAATDVPALLSVVLADSSSNSSSDSSYDSRDDTDWDPEDDSDCECIGMDCYCFDESTEWELIRTRCDPDQFGHYQGLFSSNLQKWAHLGTCPLHTACLYQFDGAACVVNHHANFLHAEAGPYLDGQRSRCNPDDPTHVQILFNGNWFHWDQCPETHLCRDINEIAVCLWDKAPLPPHVRPKIFPIRNIPCNSNNFTLIQLRVEDGFPACSDDTLKFFDYPLEPTAPNFHGCSSRCDPENFTRIQVFYNDSWIHFATCDKAESCRDINGAAACQYKDEQYVHVDCENVNYLSTSYIGTMGTDGLVRMAANPYGAHARDLKFLSLCRKGPDVERDDAEEMDMVPNYHETKKEVKRQEERYALTLRLRGTLTAYVNH</sequence>
<name>A0A2T2N4S6_CORCC</name>
<feature type="region of interest" description="Disordered" evidence="1">
    <location>
        <begin position="46"/>
        <end position="66"/>
    </location>
</feature>
<organism evidence="2 3">
    <name type="scientific">Corynespora cassiicola Philippines</name>
    <dbReference type="NCBI Taxonomy" id="1448308"/>
    <lineage>
        <taxon>Eukaryota</taxon>
        <taxon>Fungi</taxon>
        <taxon>Dikarya</taxon>
        <taxon>Ascomycota</taxon>
        <taxon>Pezizomycotina</taxon>
        <taxon>Dothideomycetes</taxon>
        <taxon>Pleosporomycetidae</taxon>
        <taxon>Pleosporales</taxon>
        <taxon>Corynesporascaceae</taxon>
        <taxon>Corynespora</taxon>
    </lineage>
</organism>
<reference evidence="2 3" key="1">
    <citation type="journal article" date="2018" name="Front. Microbiol.">
        <title>Genome-Wide Analysis of Corynespora cassiicola Leaf Fall Disease Putative Effectors.</title>
        <authorList>
            <person name="Lopez D."/>
            <person name="Ribeiro S."/>
            <person name="Label P."/>
            <person name="Fumanal B."/>
            <person name="Venisse J.S."/>
            <person name="Kohler A."/>
            <person name="de Oliveira R.R."/>
            <person name="Labutti K."/>
            <person name="Lipzen A."/>
            <person name="Lail K."/>
            <person name="Bauer D."/>
            <person name="Ohm R.A."/>
            <person name="Barry K.W."/>
            <person name="Spatafora J."/>
            <person name="Grigoriev I.V."/>
            <person name="Martin F.M."/>
            <person name="Pujade-Renaud V."/>
        </authorList>
    </citation>
    <scope>NUCLEOTIDE SEQUENCE [LARGE SCALE GENOMIC DNA]</scope>
    <source>
        <strain evidence="2 3">Philippines</strain>
    </source>
</reference>
<evidence type="ECO:0000313" key="3">
    <source>
        <dbReference type="Proteomes" id="UP000240883"/>
    </source>
</evidence>
<feature type="compositionally biased region" description="Low complexity" evidence="1">
    <location>
        <begin position="46"/>
        <end position="55"/>
    </location>
</feature>
<protein>
    <submittedName>
        <fullName evidence="2">Uncharacterized protein</fullName>
    </submittedName>
</protein>
<accession>A0A2T2N4S6</accession>
<proteinExistence type="predicted"/>
<evidence type="ECO:0000256" key="1">
    <source>
        <dbReference type="SAM" id="MobiDB-lite"/>
    </source>
</evidence>
<dbReference type="OrthoDB" id="3798719at2759"/>
<keyword evidence="3" id="KW-1185">Reference proteome</keyword>